<dbReference type="GeneID" id="71992746"/>
<gene>
    <name evidence="3" type="ORF">CLAFUR5_12868</name>
</gene>
<keyword evidence="4" id="KW-1185">Reference proteome</keyword>
<dbReference type="EMBL" id="CP090173">
    <property type="protein sequence ID" value="UJO23645.1"/>
    <property type="molecule type" value="Genomic_DNA"/>
</dbReference>
<organism evidence="3 4">
    <name type="scientific">Passalora fulva</name>
    <name type="common">Tomato leaf mold</name>
    <name type="synonym">Cladosporium fulvum</name>
    <dbReference type="NCBI Taxonomy" id="5499"/>
    <lineage>
        <taxon>Eukaryota</taxon>
        <taxon>Fungi</taxon>
        <taxon>Dikarya</taxon>
        <taxon>Ascomycota</taxon>
        <taxon>Pezizomycotina</taxon>
        <taxon>Dothideomycetes</taxon>
        <taxon>Dothideomycetidae</taxon>
        <taxon>Mycosphaerellales</taxon>
        <taxon>Mycosphaerellaceae</taxon>
        <taxon>Fulvia</taxon>
    </lineage>
</organism>
<accession>A0A9Q8PJN3</accession>
<evidence type="ECO:0000313" key="3">
    <source>
        <dbReference type="EMBL" id="UJO23645.1"/>
    </source>
</evidence>
<evidence type="ECO:0000259" key="2">
    <source>
        <dbReference type="PROSITE" id="PS50076"/>
    </source>
</evidence>
<dbReference type="PROSITE" id="PS50076">
    <property type="entry name" value="DNAJ_2"/>
    <property type="match status" value="1"/>
</dbReference>
<feature type="region of interest" description="Disordered" evidence="1">
    <location>
        <begin position="125"/>
        <end position="323"/>
    </location>
</feature>
<dbReference type="InterPro" id="IPR036869">
    <property type="entry name" value="J_dom_sf"/>
</dbReference>
<protein>
    <recommendedName>
        <fullName evidence="2">J domain-containing protein</fullName>
    </recommendedName>
</protein>
<dbReference type="SUPFAM" id="SSF46565">
    <property type="entry name" value="Chaperone J-domain"/>
    <property type="match status" value="1"/>
</dbReference>
<dbReference type="OrthoDB" id="10250354at2759"/>
<feature type="compositionally biased region" description="Polar residues" evidence="1">
    <location>
        <begin position="247"/>
        <end position="270"/>
    </location>
</feature>
<reference evidence="3" key="2">
    <citation type="journal article" date="2022" name="Microb. Genom.">
        <title>A chromosome-scale genome assembly of the tomato pathogen Cladosporium fulvum reveals a compartmentalized genome architecture and the presence of a dispensable chromosome.</title>
        <authorList>
            <person name="Zaccaron A.Z."/>
            <person name="Chen L.H."/>
            <person name="Samaras A."/>
            <person name="Stergiopoulos I."/>
        </authorList>
    </citation>
    <scope>NUCLEOTIDE SEQUENCE</scope>
    <source>
        <strain evidence="3">Race5_Kim</strain>
    </source>
</reference>
<feature type="compositionally biased region" description="Pro residues" evidence="1">
    <location>
        <begin position="234"/>
        <end position="244"/>
    </location>
</feature>
<name>A0A9Q8PJN3_PASFU</name>
<dbReference type="RefSeq" id="XP_047768011.1">
    <property type="nucleotide sequence ID" value="XM_047912016.1"/>
</dbReference>
<dbReference type="InterPro" id="IPR001623">
    <property type="entry name" value="DnaJ_domain"/>
</dbReference>
<dbReference type="Proteomes" id="UP000756132">
    <property type="component" value="Chromosome 11"/>
</dbReference>
<feature type="domain" description="J" evidence="2">
    <location>
        <begin position="356"/>
        <end position="425"/>
    </location>
</feature>
<evidence type="ECO:0000313" key="4">
    <source>
        <dbReference type="Proteomes" id="UP000756132"/>
    </source>
</evidence>
<dbReference type="AlphaFoldDB" id="A0A9Q8PJN3"/>
<dbReference type="Pfam" id="PF00226">
    <property type="entry name" value="DnaJ"/>
    <property type="match status" value="1"/>
</dbReference>
<evidence type="ECO:0000256" key="1">
    <source>
        <dbReference type="SAM" id="MobiDB-lite"/>
    </source>
</evidence>
<dbReference type="Gene3D" id="1.10.287.110">
    <property type="entry name" value="DnaJ domain"/>
    <property type="match status" value="1"/>
</dbReference>
<feature type="compositionally biased region" description="Basic and acidic residues" evidence="1">
    <location>
        <begin position="169"/>
        <end position="178"/>
    </location>
</feature>
<sequence length="443" mass="49728">MTRKMEPRREGSAMSAAGLDVNDLRSIMKLDIAASNELQSRIEQLRQELRSGRRPPEEKIELCDMANKDMTRDLIRRIEQIERQGRLTTGDREMLQAFSSRLAVCDKQGMDITELRDWKRDVQKREALPLGGKPRTPETSPCPPVRVTEHLRRAPDMGVRSTSPGPILERVDSRDRRPAAPPRVGSDRTFGMPPSPRRSGQPYFPPPPSSPHRPSAIFGASSSPWQSSERVPQVVPPPPPPPTPYVSSNTRTPSPRFSSQVPYGTPPSSRGSEKTAPTPPASRPRSQYDDARSSSDSLPPRRSMDGRYSADPPSSASSFRRPVYQPPTVAEPRFEAYYDANFVDGDLVLEKSTWPLLYRILDVDPSTPPRIFEHTMKRSLADLSLKHNPVQRPNDPEAPVRWAAICKAYDTLIDPERRRDYDGHSAEPGINDDFAQLSMGGWR</sequence>
<proteinExistence type="predicted"/>
<reference evidence="3" key="1">
    <citation type="submission" date="2021-12" db="EMBL/GenBank/DDBJ databases">
        <authorList>
            <person name="Zaccaron A."/>
            <person name="Stergiopoulos I."/>
        </authorList>
    </citation>
    <scope>NUCLEOTIDE SEQUENCE</scope>
    <source>
        <strain evidence="3">Race5_Kim</strain>
    </source>
</reference>
<feature type="compositionally biased region" description="Polar residues" evidence="1">
    <location>
        <begin position="220"/>
        <end position="230"/>
    </location>
</feature>
<dbReference type="KEGG" id="ffu:CLAFUR5_12868"/>